<proteinExistence type="inferred from homology"/>
<protein>
    <recommendedName>
        <fullName evidence="6">GH26 domain-containing protein</fullName>
    </recommendedName>
</protein>
<keyword evidence="8" id="KW-1185">Reference proteome</keyword>
<accession>A0A1V2IA62</accession>
<dbReference type="SUPFAM" id="SSF51445">
    <property type="entry name" value="(Trans)glycosidases"/>
    <property type="match status" value="1"/>
</dbReference>
<dbReference type="InterPro" id="IPR022790">
    <property type="entry name" value="GH26_dom"/>
</dbReference>
<keyword evidence="2 4" id="KW-0378">Hydrolase</keyword>
<dbReference type="InterPro" id="IPR017853">
    <property type="entry name" value="GH"/>
</dbReference>
<evidence type="ECO:0000313" key="7">
    <source>
        <dbReference type="EMBL" id="ONH28148.1"/>
    </source>
</evidence>
<dbReference type="PANTHER" id="PTHR40079:SF4">
    <property type="entry name" value="GH26 DOMAIN-CONTAINING PROTEIN-RELATED"/>
    <property type="match status" value="1"/>
</dbReference>
<dbReference type="InterPro" id="IPR000805">
    <property type="entry name" value="Glyco_hydro_26"/>
</dbReference>
<dbReference type="GO" id="GO:0016985">
    <property type="term" value="F:mannan endo-1,4-beta-mannosidase activity"/>
    <property type="evidence" value="ECO:0007669"/>
    <property type="project" value="InterPro"/>
</dbReference>
<dbReference type="AlphaFoldDB" id="A0A1V2IA62"/>
<dbReference type="PROSITE" id="PS51764">
    <property type="entry name" value="GH26"/>
    <property type="match status" value="1"/>
</dbReference>
<dbReference type="PANTHER" id="PTHR40079">
    <property type="entry name" value="MANNAN ENDO-1,4-BETA-MANNOSIDASE E-RELATED"/>
    <property type="match status" value="1"/>
</dbReference>
<feature type="active site" description="Nucleophile" evidence="4">
    <location>
        <position position="380"/>
    </location>
</feature>
<feature type="compositionally biased region" description="Low complexity" evidence="5">
    <location>
        <begin position="10"/>
        <end position="19"/>
    </location>
</feature>
<keyword evidence="3 4" id="KW-0326">Glycosidase</keyword>
<dbReference type="GO" id="GO:0006080">
    <property type="term" value="P:substituted mannan metabolic process"/>
    <property type="evidence" value="ECO:0007669"/>
    <property type="project" value="InterPro"/>
</dbReference>
<feature type="region of interest" description="Disordered" evidence="5">
    <location>
        <begin position="116"/>
        <end position="148"/>
    </location>
</feature>
<organism evidence="7 8">
    <name type="scientific">Pseudofrankia asymbiotica</name>
    <dbReference type="NCBI Taxonomy" id="1834516"/>
    <lineage>
        <taxon>Bacteria</taxon>
        <taxon>Bacillati</taxon>
        <taxon>Actinomycetota</taxon>
        <taxon>Actinomycetes</taxon>
        <taxon>Frankiales</taxon>
        <taxon>Frankiaceae</taxon>
        <taxon>Pseudofrankia</taxon>
    </lineage>
</organism>
<comment type="caution">
    <text evidence="7">The sequence shown here is derived from an EMBL/GenBank/DDBJ whole genome shotgun (WGS) entry which is preliminary data.</text>
</comment>
<evidence type="ECO:0000256" key="3">
    <source>
        <dbReference type="ARBA" id="ARBA00023295"/>
    </source>
</evidence>
<name>A0A1V2IA62_9ACTN</name>
<dbReference type="EMBL" id="MOMC01000042">
    <property type="protein sequence ID" value="ONH28148.1"/>
    <property type="molecule type" value="Genomic_DNA"/>
</dbReference>
<gene>
    <name evidence="7" type="ORF">BL253_20005</name>
</gene>
<feature type="domain" description="GH26" evidence="6">
    <location>
        <begin position="143"/>
        <end position="451"/>
    </location>
</feature>
<evidence type="ECO:0000256" key="5">
    <source>
        <dbReference type="SAM" id="MobiDB-lite"/>
    </source>
</evidence>
<reference evidence="8" key="1">
    <citation type="submission" date="2016-10" db="EMBL/GenBank/DDBJ databases">
        <title>Frankia sp. NRRL B-16386 Genome sequencing.</title>
        <authorList>
            <person name="Ghodhbane-Gtari F."/>
            <person name="Swanson E."/>
            <person name="Gueddou A."/>
            <person name="Hezbri K."/>
            <person name="Ktari K."/>
            <person name="Nouioui I."/>
            <person name="Morris K."/>
            <person name="Simpson S."/>
            <person name="Abebe-Akele F."/>
            <person name="Thomas K."/>
            <person name="Gtari M."/>
            <person name="Tisa L.S."/>
        </authorList>
    </citation>
    <scope>NUCLEOTIDE SEQUENCE [LARGE SCALE GENOMIC DNA]</scope>
    <source>
        <strain evidence="8">NRRL B-16386</strain>
    </source>
</reference>
<feature type="active site" description="Proton donor" evidence="4">
    <location>
        <position position="268"/>
    </location>
</feature>
<sequence length="451" mass="47916">MLTLTVPGVTAASATTTPPATTPPAASPSAAAPLDQSGQTSGVAAVPTLAIVLFDGDVVLVGGRGFLPGQNVKIEATTEQLGGSASMKAGGDGRVLLGFQVPAGFAGKVSVTASQGTRTASGELTVGTPTPAPTPTITPSLPAGAPETTSKLDTAGKLSGLPWMSGVHPANELQPYLDFGTWRGRQVDLAHVFTVREQGWDPIVEPNWPVNDFASFPGKLVISQPLYPEGVGNNAECATGAYNDQWKRFGAFLVSKNRADTIVRIGWEFNGWFMYWHVDPDPTNWVKCFQNVASAIRSTDPDVKIDWTFNAHGSPVPDGGTPWPAYPGDEYVDYIGIDPYDMFPPSPDEATFDRQCNDPNGLCYAAGFAREHGKKLSVGEWGVTSCSGDPGGDNPLYIKKMWEAFVANKDVMGYESYYDDPMPNNVCSTILNGGVNPNSSAEYKKLWDAGV</sequence>
<evidence type="ECO:0000256" key="1">
    <source>
        <dbReference type="ARBA" id="ARBA00007754"/>
    </source>
</evidence>
<comment type="similarity">
    <text evidence="1 4">Belongs to the glycosyl hydrolase 26 family.</text>
</comment>
<evidence type="ECO:0000313" key="8">
    <source>
        <dbReference type="Proteomes" id="UP000188929"/>
    </source>
</evidence>
<evidence type="ECO:0000256" key="2">
    <source>
        <dbReference type="ARBA" id="ARBA00022801"/>
    </source>
</evidence>
<dbReference type="Gene3D" id="3.20.20.80">
    <property type="entry name" value="Glycosidases"/>
    <property type="match status" value="1"/>
</dbReference>
<dbReference type="STRING" id="1834516.BL253_20005"/>
<dbReference type="OrthoDB" id="9816550at2"/>
<feature type="region of interest" description="Disordered" evidence="5">
    <location>
        <begin position="1"/>
        <end position="39"/>
    </location>
</feature>
<dbReference type="Proteomes" id="UP000188929">
    <property type="component" value="Unassembled WGS sequence"/>
</dbReference>
<evidence type="ECO:0000256" key="4">
    <source>
        <dbReference type="PROSITE-ProRule" id="PRU01100"/>
    </source>
</evidence>
<evidence type="ECO:0000259" key="6">
    <source>
        <dbReference type="PROSITE" id="PS51764"/>
    </source>
</evidence>